<sequence>TQGNFACEARSRNSTENQGNYALPRLQQHLKSENRRASLMLLLKQQKQPMPGKLLWKKIMNKLLNLGKKSIELP</sequence>
<organism evidence="1 2">
    <name type="scientific">Trichonephila clavata</name>
    <name type="common">Joro spider</name>
    <name type="synonym">Nephila clavata</name>
    <dbReference type="NCBI Taxonomy" id="2740835"/>
    <lineage>
        <taxon>Eukaryota</taxon>
        <taxon>Metazoa</taxon>
        <taxon>Ecdysozoa</taxon>
        <taxon>Arthropoda</taxon>
        <taxon>Chelicerata</taxon>
        <taxon>Arachnida</taxon>
        <taxon>Araneae</taxon>
        <taxon>Araneomorphae</taxon>
        <taxon>Entelegynae</taxon>
        <taxon>Araneoidea</taxon>
        <taxon>Nephilidae</taxon>
        <taxon>Trichonephila</taxon>
    </lineage>
</organism>
<dbReference type="Proteomes" id="UP000887116">
    <property type="component" value="Unassembled WGS sequence"/>
</dbReference>
<name>A0A8X6GJY1_TRICU</name>
<evidence type="ECO:0000313" key="1">
    <source>
        <dbReference type="EMBL" id="GFR03485.1"/>
    </source>
</evidence>
<evidence type="ECO:0000313" key="2">
    <source>
        <dbReference type="Proteomes" id="UP000887116"/>
    </source>
</evidence>
<dbReference type="AlphaFoldDB" id="A0A8X6GJY1"/>
<dbReference type="EMBL" id="BMAO01025556">
    <property type="protein sequence ID" value="GFR03485.1"/>
    <property type="molecule type" value="Genomic_DNA"/>
</dbReference>
<proteinExistence type="predicted"/>
<gene>
    <name evidence="1" type="ORF">TNCT_145261</name>
</gene>
<feature type="non-terminal residue" evidence="1">
    <location>
        <position position="1"/>
    </location>
</feature>
<accession>A0A8X6GJY1</accession>
<comment type="caution">
    <text evidence="1">The sequence shown here is derived from an EMBL/GenBank/DDBJ whole genome shotgun (WGS) entry which is preliminary data.</text>
</comment>
<protein>
    <submittedName>
        <fullName evidence="1">Uncharacterized protein</fullName>
    </submittedName>
</protein>
<keyword evidence="2" id="KW-1185">Reference proteome</keyword>
<reference evidence="1" key="1">
    <citation type="submission" date="2020-07" db="EMBL/GenBank/DDBJ databases">
        <title>Multicomponent nature underlies the extraordinary mechanical properties of spider dragline silk.</title>
        <authorList>
            <person name="Kono N."/>
            <person name="Nakamura H."/>
            <person name="Mori M."/>
            <person name="Yoshida Y."/>
            <person name="Ohtoshi R."/>
            <person name="Malay A.D."/>
            <person name="Moran D.A.P."/>
            <person name="Tomita M."/>
            <person name="Numata K."/>
            <person name="Arakawa K."/>
        </authorList>
    </citation>
    <scope>NUCLEOTIDE SEQUENCE</scope>
</reference>